<accession>A0A7W7L7J2</accession>
<proteinExistence type="predicted"/>
<comment type="caution">
    <text evidence="1">The sequence shown here is derived from an EMBL/GenBank/DDBJ whole genome shotgun (WGS) entry which is preliminary data.</text>
</comment>
<dbReference type="Proteomes" id="UP000556436">
    <property type="component" value="Unassembled WGS sequence"/>
</dbReference>
<dbReference type="AlphaFoldDB" id="A0A7W7L7J2"/>
<dbReference type="EMBL" id="JACHJG010000002">
    <property type="protein sequence ID" value="MBB4885100.1"/>
    <property type="molecule type" value="Genomic_DNA"/>
</dbReference>
<evidence type="ECO:0000313" key="1">
    <source>
        <dbReference type="EMBL" id="MBB4885100.1"/>
    </source>
</evidence>
<dbReference type="InterPro" id="IPR023393">
    <property type="entry name" value="START-like_dom_sf"/>
</dbReference>
<gene>
    <name evidence="1" type="ORF">FHS38_001128</name>
</gene>
<dbReference type="SUPFAM" id="SSF55961">
    <property type="entry name" value="Bet v1-like"/>
    <property type="match status" value="1"/>
</dbReference>
<protein>
    <recommendedName>
        <fullName evidence="3">Polyketide cyclase / dehydrase and lipid transport</fullName>
    </recommendedName>
</protein>
<name>A0A7W7L7J2_STRNE</name>
<sequence>MAHGLRPVGLDFTETAPLRLVFAAHAAAAPGEVYRALAAEVEAWPQWFRAVTWARPVEREGRAGREVLLRGGGRFLETVIAAEPVTRYAYRTDETNAPGLRALLEDWLLIPTGSGTIVRWTVAVDAPAPVRLALGLARPGLGHAFRGAVRSLDRRLAEARRRAG</sequence>
<organism evidence="1 2">
    <name type="scientific">Streptomyces netropsis</name>
    <name type="common">Streptoverticillium netropsis</name>
    <dbReference type="NCBI Taxonomy" id="55404"/>
    <lineage>
        <taxon>Bacteria</taxon>
        <taxon>Bacillati</taxon>
        <taxon>Actinomycetota</taxon>
        <taxon>Actinomycetes</taxon>
        <taxon>Kitasatosporales</taxon>
        <taxon>Streptomycetaceae</taxon>
        <taxon>Streptomyces</taxon>
    </lineage>
</organism>
<keyword evidence="2" id="KW-1185">Reference proteome</keyword>
<reference evidence="1 2" key="1">
    <citation type="submission" date="2020-08" db="EMBL/GenBank/DDBJ databases">
        <title>Genomic Encyclopedia of Type Strains, Phase III (KMG-III): the genomes of soil and plant-associated and newly described type strains.</title>
        <authorList>
            <person name="Whitman W."/>
        </authorList>
    </citation>
    <scope>NUCLEOTIDE SEQUENCE [LARGE SCALE GENOMIC DNA]</scope>
    <source>
        <strain evidence="1 2">CECT 3265</strain>
    </source>
</reference>
<dbReference type="RefSeq" id="WP_184731359.1">
    <property type="nucleotide sequence ID" value="NZ_BMRW01000006.1"/>
</dbReference>
<evidence type="ECO:0008006" key="3">
    <source>
        <dbReference type="Google" id="ProtNLM"/>
    </source>
</evidence>
<dbReference type="InterPro" id="IPR019587">
    <property type="entry name" value="Polyketide_cyclase/dehydratase"/>
</dbReference>
<dbReference type="Pfam" id="PF10604">
    <property type="entry name" value="Polyketide_cyc2"/>
    <property type="match status" value="1"/>
</dbReference>
<evidence type="ECO:0000313" key="2">
    <source>
        <dbReference type="Proteomes" id="UP000556436"/>
    </source>
</evidence>
<dbReference type="Gene3D" id="3.30.530.20">
    <property type="match status" value="1"/>
</dbReference>